<sequence length="593" mass="66404">MSRDPPPESRYYRDRDPKERRATYFPNQKPEVYGEPVYEEEDYADCGHYAEYVDYSDAEPEHHVFPVYEKPSSYSIPASQPVPVPQPIACPEKAALAAGLPLPTLTAERRRSRIPRALRTAFLWCFGALSLLAYIVSSSYKPFSPLPSSFPLTSPAIPASSSDWPAQFSVPSLPEDYVKECHDLLKPPKGTYTDRLDKLGSKLSDTYAFVTEPGTTAAYYIGGFGPGSWSRSERPFLIAVNSTGDVTILTPRFEEARARLEELPKEVQKRATWVAWDESESPFVVLSKHLGRPSWVLDGEVRAFIADGLLRLAPQGPEERKEADRIRHAVVAIRERKDKREIELLRCANQFTLHAIRKTRSRMKLGITEGQTRKILYEEMRATGLKDYSALVLFGALPHGSGTEAKLGKHDFALIDAGGRWGGYVADITRTFFLPDSDIPDEHRSVWEIVRSAQLAPSNFLRLTTPEEPAMFSWLDDRARETVKKGMAYFGVPPQKGRAPDYTVFTHRLGHGIGLDGHESPYVVQGPLGERPVLTGHTFSQEPGVYIPKGGVGDKSVQGLGVRLEDCGVVYEDKEGRLRFDWFTGPVDKWGDV</sequence>
<dbReference type="InterPro" id="IPR050659">
    <property type="entry name" value="Peptidase_M24B"/>
</dbReference>
<dbReference type="PANTHER" id="PTHR46112:SF2">
    <property type="entry name" value="XAA-PRO AMINOPEPTIDASE P-RELATED"/>
    <property type="match status" value="1"/>
</dbReference>
<feature type="transmembrane region" description="Helical" evidence="2">
    <location>
        <begin position="117"/>
        <end position="136"/>
    </location>
</feature>
<accession>J5RAM4</accession>
<dbReference type="RefSeq" id="XP_014182887.1">
    <property type="nucleotide sequence ID" value="XM_014327412.1"/>
</dbReference>
<dbReference type="InterPro" id="IPR036005">
    <property type="entry name" value="Creatinase/aminopeptidase-like"/>
</dbReference>
<dbReference type="Gene3D" id="3.40.350.10">
    <property type="entry name" value="Creatinase/prolidase N-terminal domain"/>
    <property type="match status" value="1"/>
</dbReference>
<reference evidence="4 5" key="1">
    <citation type="journal article" date="2012" name="Eukaryot. Cell">
        <title>Draft genome sequence of CBS 2479, the standard type strain of Trichosporon asahii.</title>
        <authorList>
            <person name="Yang R.Y."/>
            <person name="Li H.T."/>
            <person name="Zhu H."/>
            <person name="Zhou G.P."/>
            <person name="Wang M."/>
            <person name="Wang L."/>
        </authorList>
    </citation>
    <scope>NUCLEOTIDE SEQUENCE [LARGE SCALE GENOMIC DNA]</scope>
    <source>
        <strain evidence="5">ATCC 90039 / CBS 2479 / JCM 2466 / KCTC 7840 / NCYC 2677 / UAMH 7654</strain>
    </source>
</reference>
<evidence type="ECO:0000259" key="3">
    <source>
        <dbReference type="Pfam" id="PF00557"/>
    </source>
</evidence>
<keyword evidence="2" id="KW-0472">Membrane</keyword>
<dbReference type="PANTHER" id="PTHR46112">
    <property type="entry name" value="AMINOPEPTIDASE"/>
    <property type="match status" value="1"/>
</dbReference>
<comment type="caution">
    <text evidence="4">The sequence shown here is derived from an EMBL/GenBank/DDBJ whole genome shotgun (WGS) entry which is preliminary data.</text>
</comment>
<dbReference type="OrthoDB" id="9995434at2759"/>
<dbReference type="SUPFAM" id="SSF55920">
    <property type="entry name" value="Creatinase/aminopeptidase"/>
    <property type="match status" value="1"/>
</dbReference>
<dbReference type="Proteomes" id="UP000002748">
    <property type="component" value="Unassembled WGS sequence"/>
</dbReference>
<keyword evidence="2" id="KW-0812">Transmembrane</keyword>
<dbReference type="VEuPathDB" id="FungiDB:A1Q1_07176"/>
<dbReference type="InterPro" id="IPR000994">
    <property type="entry name" value="Pept_M24"/>
</dbReference>
<dbReference type="EMBL" id="ALBS01000050">
    <property type="protein sequence ID" value="EJT51588.1"/>
    <property type="molecule type" value="Genomic_DNA"/>
</dbReference>
<protein>
    <recommendedName>
        <fullName evidence="3">Peptidase M24 domain-containing protein</fullName>
    </recommendedName>
</protein>
<dbReference type="AlphaFoldDB" id="J5RAM4"/>
<evidence type="ECO:0000313" key="5">
    <source>
        <dbReference type="Proteomes" id="UP000002748"/>
    </source>
</evidence>
<proteinExistence type="predicted"/>
<evidence type="ECO:0000256" key="2">
    <source>
        <dbReference type="SAM" id="Phobius"/>
    </source>
</evidence>
<evidence type="ECO:0000313" key="4">
    <source>
        <dbReference type="EMBL" id="EJT51588.1"/>
    </source>
</evidence>
<dbReference type="GeneID" id="25990688"/>
<name>J5RAM4_TRIAS</name>
<dbReference type="Gene3D" id="3.90.230.10">
    <property type="entry name" value="Creatinase/methionine aminopeptidase superfamily"/>
    <property type="match status" value="1"/>
</dbReference>
<dbReference type="InterPro" id="IPR029149">
    <property type="entry name" value="Creatin/AminoP/Spt16_N"/>
</dbReference>
<dbReference type="HOGENOM" id="CLU_460183_0_0_1"/>
<organism evidence="4 5">
    <name type="scientific">Trichosporon asahii var. asahii (strain ATCC 90039 / CBS 2479 / JCM 2466 / KCTC 7840 / NBRC 103889/ NCYC 2677 / UAMH 7654)</name>
    <name type="common">Yeast</name>
    <dbReference type="NCBI Taxonomy" id="1186058"/>
    <lineage>
        <taxon>Eukaryota</taxon>
        <taxon>Fungi</taxon>
        <taxon>Dikarya</taxon>
        <taxon>Basidiomycota</taxon>
        <taxon>Agaricomycotina</taxon>
        <taxon>Tremellomycetes</taxon>
        <taxon>Trichosporonales</taxon>
        <taxon>Trichosporonaceae</taxon>
        <taxon>Trichosporon</taxon>
    </lineage>
</organism>
<feature type="domain" description="Peptidase M24" evidence="3">
    <location>
        <begin position="343"/>
        <end position="571"/>
    </location>
</feature>
<evidence type="ECO:0000256" key="1">
    <source>
        <dbReference type="SAM" id="MobiDB-lite"/>
    </source>
</evidence>
<dbReference type="Pfam" id="PF00557">
    <property type="entry name" value="Peptidase_M24"/>
    <property type="match status" value="1"/>
</dbReference>
<dbReference type="KEGG" id="tasa:A1Q1_07176"/>
<keyword evidence="2" id="KW-1133">Transmembrane helix</keyword>
<feature type="region of interest" description="Disordered" evidence="1">
    <location>
        <begin position="1"/>
        <end position="22"/>
    </location>
</feature>
<gene>
    <name evidence="4" type="ORF">A1Q1_07176</name>
</gene>